<dbReference type="InterPro" id="IPR050661">
    <property type="entry name" value="BglG_antiterminators"/>
</dbReference>
<dbReference type="PANTHER" id="PTHR30185">
    <property type="entry name" value="CRYPTIC BETA-GLUCOSIDE BGL OPERON ANTITERMINATOR"/>
    <property type="match status" value="1"/>
</dbReference>
<dbReference type="AlphaFoldDB" id="A0A415PQQ0"/>
<sequence>MNEIATSIISTLEETDAWITSSEIAHRLNLSTRTIKKYIAELNEEAENLIEASRKGYKLNKDCLAQFRSQLLTQHDIPQTPEERIHYILIRLLFEKHSSKLSAYELIDELYISESTFRSDCQKINTICMDFHCTLEVAKDLLWISGTEKNKRKILNSFIFQEYQKHFGDDFFIDELFPELDFSFIKNTVKQTFEQFHYFANDFSLNNFVRHVAIAIHRIQNGCNEALTETDEITKDTLEYQMAIQLTKTFEEHFKITFSTTEIYELTLLIICRGNHFNTNHVNSTEISTFVGAELIDFVRGMIQNTKQMFGIDLESEEFISRFCVHLHNLLIRNTNNLLNSNPLKNSIKLQCPFIYEMAVYMANQIQEHYHIHLNDDEITYITFHIGGILEMQKLIQSKLTAVLVLPEYYNLTASLTSKIEAQFQEELLILEVFATMEEYHASGIVADLLLTSISHKSYHDTQLVSITPFLTQNDIVKIRQSITSIKAQKMEEHRQRNIRKIFKKEFFSHKNSYATGEEAILDICSKLQQKHCVNESYAQEVMEREALSSTAFGGFALPHSLHMNCLRTTIYVHIQEKGIIWGKQTIHVIFLLSVSKQERKMFREIFEYITDIINDAEKFSKIRKAKTYEEFIHLFLAKES</sequence>
<dbReference type="Pfam" id="PF05043">
    <property type="entry name" value="Mga"/>
    <property type="match status" value="1"/>
</dbReference>
<dbReference type="InterPro" id="IPR036390">
    <property type="entry name" value="WH_DNA-bd_sf"/>
</dbReference>
<dbReference type="Gene3D" id="1.10.10.10">
    <property type="entry name" value="Winged helix-like DNA-binding domain superfamily/Winged helix DNA-binding domain"/>
    <property type="match status" value="2"/>
</dbReference>
<dbReference type="PANTHER" id="PTHR30185:SF12">
    <property type="entry name" value="TRANSCRIPTIONAL REGULATOR MANR"/>
    <property type="match status" value="1"/>
</dbReference>
<protein>
    <submittedName>
        <fullName evidence="7">PRD domain-containing protein</fullName>
    </submittedName>
</protein>
<dbReference type="Proteomes" id="UP000284868">
    <property type="component" value="Unassembled WGS sequence"/>
</dbReference>
<dbReference type="Pfam" id="PF00359">
    <property type="entry name" value="PTS_EIIA_2"/>
    <property type="match status" value="1"/>
</dbReference>
<name>A0A415PQQ0_9FIRM</name>
<keyword evidence="2" id="KW-0805">Transcription regulation</keyword>
<comment type="caution">
    <text evidence="7">The sequence shown here is derived from an EMBL/GenBank/DDBJ whole genome shotgun (WGS) entry which is preliminary data.</text>
</comment>
<dbReference type="EMBL" id="QRPK01000004">
    <property type="protein sequence ID" value="RHM15034.1"/>
    <property type="molecule type" value="Genomic_DNA"/>
</dbReference>
<evidence type="ECO:0000256" key="2">
    <source>
        <dbReference type="ARBA" id="ARBA00023015"/>
    </source>
</evidence>
<dbReference type="InterPro" id="IPR011608">
    <property type="entry name" value="PRD"/>
</dbReference>
<dbReference type="InterPro" id="IPR007737">
    <property type="entry name" value="Mga_HTH"/>
</dbReference>
<dbReference type="Pfam" id="PF00874">
    <property type="entry name" value="PRD"/>
    <property type="match status" value="2"/>
</dbReference>
<keyword evidence="3" id="KW-0010">Activator</keyword>
<feature type="domain" description="PRD" evidence="6">
    <location>
        <begin position="176"/>
        <end position="280"/>
    </location>
</feature>
<feature type="domain" description="PTS EIIA type-2" evidence="5">
    <location>
        <begin position="501"/>
        <end position="640"/>
    </location>
</feature>
<dbReference type="InterPro" id="IPR036388">
    <property type="entry name" value="WH-like_DNA-bd_sf"/>
</dbReference>
<dbReference type="RefSeq" id="WP_118365247.1">
    <property type="nucleotide sequence ID" value="NZ_CAUWIX010000001.1"/>
</dbReference>
<feature type="domain" description="PRD" evidence="6">
    <location>
        <begin position="290"/>
        <end position="396"/>
    </location>
</feature>
<dbReference type="InterPro" id="IPR002178">
    <property type="entry name" value="PTS_EIIA_type-2_dom"/>
</dbReference>
<dbReference type="InterPro" id="IPR016152">
    <property type="entry name" value="PTrfase/Anion_transptr"/>
</dbReference>
<evidence type="ECO:0000313" key="8">
    <source>
        <dbReference type="Proteomes" id="UP000284868"/>
    </source>
</evidence>
<proteinExistence type="predicted"/>
<evidence type="ECO:0000256" key="4">
    <source>
        <dbReference type="ARBA" id="ARBA00023163"/>
    </source>
</evidence>
<dbReference type="GO" id="GO:0006355">
    <property type="term" value="P:regulation of DNA-templated transcription"/>
    <property type="evidence" value="ECO:0007669"/>
    <property type="project" value="InterPro"/>
</dbReference>
<dbReference type="InterPro" id="IPR036634">
    <property type="entry name" value="PRD_sf"/>
</dbReference>
<keyword evidence="8" id="KW-1185">Reference proteome</keyword>
<dbReference type="InterPro" id="IPR013196">
    <property type="entry name" value="HTH_11"/>
</dbReference>
<dbReference type="SUPFAM" id="SSF46785">
    <property type="entry name" value="Winged helix' DNA-binding domain"/>
    <property type="match status" value="1"/>
</dbReference>
<dbReference type="PROSITE" id="PS51094">
    <property type="entry name" value="PTS_EIIA_TYPE_2"/>
    <property type="match status" value="1"/>
</dbReference>
<dbReference type="PROSITE" id="PS51372">
    <property type="entry name" value="PRD_2"/>
    <property type="match status" value="2"/>
</dbReference>
<dbReference type="Pfam" id="PF08279">
    <property type="entry name" value="HTH_11"/>
    <property type="match status" value="1"/>
</dbReference>
<accession>A0A415PQQ0</accession>
<dbReference type="Gene3D" id="3.40.930.10">
    <property type="entry name" value="Mannitol-specific EII, Chain A"/>
    <property type="match status" value="1"/>
</dbReference>
<dbReference type="OrthoDB" id="3175596at2"/>
<evidence type="ECO:0000259" key="6">
    <source>
        <dbReference type="PROSITE" id="PS51372"/>
    </source>
</evidence>
<gene>
    <name evidence="7" type="ORF">DWZ83_01585</name>
</gene>
<reference evidence="7 8" key="1">
    <citation type="submission" date="2018-08" db="EMBL/GenBank/DDBJ databases">
        <title>A genome reference for cultivated species of the human gut microbiota.</title>
        <authorList>
            <person name="Zou Y."/>
            <person name="Xue W."/>
            <person name="Luo G."/>
        </authorList>
    </citation>
    <scope>NUCLEOTIDE SEQUENCE [LARGE SCALE GENOMIC DNA]</scope>
    <source>
        <strain evidence="7 8">AF35-6BH</strain>
    </source>
</reference>
<keyword evidence="4" id="KW-0804">Transcription</keyword>
<keyword evidence="1" id="KW-0677">Repeat</keyword>
<dbReference type="SUPFAM" id="SSF63520">
    <property type="entry name" value="PTS-regulatory domain, PRD"/>
    <property type="match status" value="2"/>
</dbReference>
<evidence type="ECO:0000256" key="1">
    <source>
        <dbReference type="ARBA" id="ARBA00022737"/>
    </source>
</evidence>
<evidence type="ECO:0000259" key="5">
    <source>
        <dbReference type="PROSITE" id="PS51094"/>
    </source>
</evidence>
<dbReference type="SUPFAM" id="SSF55804">
    <property type="entry name" value="Phoshotransferase/anion transport protein"/>
    <property type="match status" value="1"/>
</dbReference>
<organism evidence="7 8">
    <name type="scientific">Amedibacillus dolichus</name>
    <dbReference type="NCBI Taxonomy" id="31971"/>
    <lineage>
        <taxon>Bacteria</taxon>
        <taxon>Bacillati</taxon>
        <taxon>Bacillota</taxon>
        <taxon>Erysipelotrichia</taxon>
        <taxon>Erysipelotrichales</taxon>
        <taxon>Erysipelotrichaceae</taxon>
        <taxon>Amedibacillus</taxon>
    </lineage>
</organism>
<dbReference type="Gene3D" id="1.10.1790.10">
    <property type="entry name" value="PRD domain"/>
    <property type="match status" value="2"/>
</dbReference>
<evidence type="ECO:0000313" key="7">
    <source>
        <dbReference type="EMBL" id="RHM15034.1"/>
    </source>
</evidence>
<evidence type="ECO:0000256" key="3">
    <source>
        <dbReference type="ARBA" id="ARBA00023159"/>
    </source>
</evidence>